<dbReference type="SUPFAM" id="SSF63737">
    <property type="entry name" value="Leukotriene A4 hydrolase N-terminal domain"/>
    <property type="match status" value="1"/>
</dbReference>
<dbReference type="AlphaFoldDB" id="A0A3A8QPG5"/>
<dbReference type="EMBL" id="RAWM01000030">
    <property type="protein sequence ID" value="RKH69711.1"/>
    <property type="molecule type" value="Genomic_DNA"/>
</dbReference>
<feature type="domain" description="Aminopeptidase N-like N-terminal" evidence="16">
    <location>
        <begin position="60"/>
        <end position="236"/>
    </location>
</feature>
<feature type="site" description="Transition state stabilizer" evidence="11">
    <location>
        <position position="429"/>
    </location>
</feature>
<keyword evidence="18" id="KW-1185">Reference proteome</keyword>
<evidence type="ECO:0000256" key="4">
    <source>
        <dbReference type="ARBA" id="ARBA00022670"/>
    </source>
</evidence>
<dbReference type="Gene3D" id="1.25.50.20">
    <property type="match status" value="1"/>
</dbReference>
<evidence type="ECO:0000256" key="13">
    <source>
        <dbReference type="SAM" id="MobiDB-lite"/>
    </source>
</evidence>
<dbReference type="InterPro" id="IPR014782">
    <property type="entry name" value="Peptidase_M1_dom"/>
</dbReference>
<feature type="domain" description="Peptidase M1 membrane alanine aminopeptidase" evidence="14">
    <location>
        <begin position="273"/>
        <end position="488"/>
    </location>
</feature>
<feature type="compositionally biased region" description="Low complexity" evidence="13">
    <location>
        <begin position="35"/>
        <end position="46"/>
    </location>
</feature>
<feature type="binding site" evidence="10">
    <location>
        <position position="348"/>
    </location>
    <ligand>
        <name>Zn(2+)</name>
        <dbReference type="ChEBI" id="CHEBI:29105"/>
        <note>catalytic</note>
    </ligand>
</feature>
<proteinExistence type="inferred from homology"/>
<evidence type="ECO:0000256" key="8">
    <source>
        <dbReference type="ARBA" id="ARBA00023049"/>
    </source>
</evidence>
<sequence length="919" mass="100093">MPNLLRPVALATATFLAACGARQGNAPAPGAVETPPAVSGPSAAAAPRPPALRLPDDVRPTKYAIVLKMDPKAESFEGTVDVMLEVAKATNVIWMHGKGLIVKEATLEQAGVTQTLKPSSAGEDFLGLTLDKPLAVGGAKLHLTYTGTASERETSGAFRVNEGGDWYIYTQFEPLGARRAFPSFDEPGFKVPWQLTFHVPEGNVAVTNTPQLAEEKGADGWHIYRFAPTQPLPSYLIAFGVGPFDFLPARDAGQKQVKTRIITPRNRASEGAWAAKVTPEILERLEAYFGIPYAYEKLDVLAVPLMGGAMENPGLVTFNSRLILARPEEDAVWRQRAFAGTQVHELAHQWFGDLVTMAWWDDLWLNESFASWMTPRILESWQPTWDAPVERVQDRNGALDADSLVAARFIRQPIQDAGDIQNAFDGITYGKGSAVLAMAETWLGRDVFQKGIQRYIRAHAGRNATAKDFLDALSQESGKDVAQVMNSFLDQTGAPFITATLLCDGGKPRVALTQERYVRLGSKAPDAQSWKVPVCVKYPGASKDATACTLMTDTQAEVELPEAKACPAWVFPNAEGAGYYRMRLSDDTRAKLMKSGLTKLSRAERVVLLSDSLALAQAGLMPAADALPLLSGVAEDPDRQVLEAGLELMDLVSSRLLTEAQDADRARYVRDTFGPRARKLGFKPRAGESEDLRLLRPRLLELAGNEGNDPKLVAEARTLAEAWLKDRKAVAPDVVGAVLSIAVEHGDAALHGKLMEALRGETSRYQRQQLLGGLSHVTDPKLVKANLELLLDPKQDMRENLWLLMGASRDARTRDTAVEFMKTHFDTLVGTGDKPGLMPEGMGSRLPYMAAGYCDAGKRKEVAAFFEPRTDKVPGSERVLRQVLEIVDQCIALKQAQGASIGAFLSNKAKTPQAPPAPR</sequence>
<evidence type="ECO:0000313" key="18">
    <source>
        <dbReference type="Proteomes" id="UP000282656"/>
    </source>
</evidence>
<dbReference type="GO" id="GO:0005737">
    <property type="term" value="C:cytoplasm"/>
    <property type="evidence" value="ECO:0007669"/>
    <property type="project" value="TreeGrafter"/>
</dbReference>
<dbReference type="GO" id="GO:0043171">
    <property type="term" value="P:peptide catabolic process"/>
    <property type="evidence" value="ECO:0007669"/>
    <property type="project" value="TreeGrafter"/>
</dbReference>
<evidence type="ECO:0000256" key="7">
    <source>
        <dbReference type="ARBA" id="ARBA00022833"/>
    </source>
</evidence>
<evidence type="ECO:0000259" key="16">
    <source>
        <dbReference type="Pfam" id="PF17900"/>
    </source>
</evidence>
<dbReference type="GO" id="GO:0070006">
    <property type="term" value="F:metalloaminopeptidase activity"/>
    <property type="evidence" value="ECO:0007669"/>
    <property type="project" value="TreeGrafter"/>
</dbReference>
<dbReference type="InterPro" id="IPR027268">
    <property type="entry name" value="Peptidase_M4/M1_CTD_sf"/>
</dbReference>
<evidence type="ECO:0000259" key="14">
    <source>
        <dbReference type="Pfam" id="PF01433"/>
    </source>
</evidence>
<dbReference type="PRINTS" id="PR00756">
    <property type="entry name" value="ALADIPTASE"/>
</dbReference>
<dbReference type="PROSITE" id="PS51257">
    <property type="entry name" value="PROKAR_LIPOPROTEIN"/>
    <property type="match status" value="1"/>
</dbReference>
<reference evidence="18" key="1">
    <citation type="submission" date="2018-09" db="EMBL/GenBank/DDBJ databases">
        <authorList>
            <person name="Livingstone P.G."/>
            <person name="Whitworth D.E."/>
        </authorList>
    </citation>
    <scope>NUCLEOTIDE SEQUENCE [LARGE SCALE GENOMIC DNA]</scope>
    <source>
        <strain evidence="18">AB047A</strain>
    </source>
</reference>
<comment type="similarity">
    <text evidence="2 12">Belongs to the peptidase M1 family.</text>
</comment>
<dbReference type="EC" id="3.4.11.-" evidence="12"/>
<dbReference type="InterPro" id="IPR024571">
    <property type="entry name" value="ERAP1-like_C_dom"/>
</dbReference>
<dbReference type="RefSeq" id="WP_121769916.1">
    <property type="nucleotide sequence ID" value="NZ_RAWM01000030.1"/>
</dbReference>
<dbReference type="InterPro" id="IPR045357">
    <property type="entry name" value="Aminopeptidase_N-like_N"/>
</dbReference>
<evidence type="ECO:0000256" key="3">
    <source>
        <dbReference type="ARBA" id="ARBA00022438"/>
    </source>
</evidence>
<dbReference type="GO" id="GO:0006508">
    <property type="term" value="P:proteolysis"/>
    <property type="evidence" value="ECO:0007669"/>
    <property type="project" value="UniProtKB-KW"/>
</dbReference>
<evidence type="ECO:0000256" key="1">
    <source>
        <dbReference type="ARBA" id="ARBA00000098"/>
    </source>
</evidence>
<evidence type="ECO:0000256" key="6">
    <source>
        <dbReference type="ARBA" id="ARBA00022801"/>
    </source>
</evidence>
<dbReference type="InterPro" id="IPR001930">
    <property type="entry name" value="Peptidase_M1"/>
</dbReference>
<dbReference type="Pfam" id="PF01433">
    <property type="entry name" value="Peptidase_M1"/>
    <property type="match status" value="1"/>
</dbReference>
<name>A0A3A8QPG5_9BACT</name>
<evidence type="ECO:0000313" key="17">
    <source>
        <dbReference type="EMBL" id="RKH69711.1"/>
    </source>
</evidence>
<keyword evidence="7 10" id="KW-0862">Zinc</keyword>
<dbReference type="InterPro" id="IPR042097">
    <property type="entry name" value="Aminopeptidase_N-like_N_sf"/>
</dbReference>
<dbReference type="Pfam" id="PF11838">
    <property type="entry name" value="ERAP1_C"/>
    <property type="match status" value="1"/>
</dbReference>
<dbReference type="Proteomes" id="UP000282656">
    <property type="component" value="Unassembled WGS sequence"/>
</dbReference>
<dbReference type="GO" id="GO:0042277">
    <property type="term" value="F:peptide binding"/>
    <property type="evidence" value="ECO:0007669"/>
    <property type="project" value="TreeGrafter"/>
</dbReference>
<dbReference type="OrthoDB" id="9816201at2"/>
<dbReference type="PANTHER" id="PTHR11533">
    <property type="entry name" value="PROTEASE M1 ZINC METALLOPROTEASE"/>
    <property type="match status" value="1"/>
</dbReference>
<feature type="binding site" evidence="10">
    <location>
        <position position="367"/>
    </location>
    <ligand>
        <name>Zn(2+)</name>
        <dbReference type="ChEBI" id="CHEBI:29105"/>
        <note>catalytic</note>
    </ligand>
</feature>
<comment type="cofactor">
    <cofactor evidence="10 12">
        <name>Zn(2+)</name>
        <dbReference type="ChEBI" id="CHEBI:29105"/>
    </cofactor>
    <text evidence="10 12">Binds 1 zinc ion per subunit.</text>
</comment>
<evidence type="ECO:0000259" key="15">
    <source>
        <dbReference type="Pfam" id="PF11838"/>
    </source>
</evidence>
<evidence type="ECO:0000256" key="9">
    <source>
        <dbReference type="PIRSR" id="PIRSR634016-1"/>
    </source>
</evidence>
<keyword evidence="6 12" id="KW-0378">Hydrolase</keyword>
<feature type="binding site" evidence="10">
    <location>
        <position position="344"/>
    </location>
    <ligand>
        <name>Zn(2+)</name>
        <dbReference type="ChEBI" id="CHEBI:29105"/>
        <note>catalytic</note>
    </ligand>
</feature>
<feature type="active site" description="Proton acceptor" evidence="9">
    <location>
        <position position="345"/>
    </location>
</feature>
<dbReference type="Gene3D" id="1.10.390.10">
    <property type="entry name" value="Neutral Protease Domain 2"/>
    <property type="match status" value="1"/>
</dbReference>
<comment type="caution">
    <text evidence="17">The sequence shown here is derived from an EMBL/GenBank/DDBJ whole genome shotgun (WGS) entry which is preliminary data.</text>
</comment>
<dbReference type="SUPFAM" id="SSF55486">
    <property type="entry name" value="Metalloproteases ('zincins'), catalytic domain"/>
    <property type="match status" value="1"/>
</dbReference>
<dbReference type="GO" id="GO:0005615">
    <property type="term" value="C:extracellular space"/>
    <property type="evidence" value="ECO:0007669"/>
    <property type="project" value="TreeGrafter"/>
</dbReference>
<evidence type="ECO:0000256" key="5">
    <source>
        <dbReference type="ARBA" id="ARBA00022723"/>
    </source>
</evidence>
<feature type="domain" description="ERAP1-like C-terminal" evidence="15">
    <location>
        <begin position="569"/>
        <end position="887"/>
    </location>
</feature>
<keyword evidence="8 12" id="KW-0482">Metalloprotease</keyword>
<dbReference type="PANTHER" id="PTHR11533:SF174">
    <property type="entry name" value="PUROMYCIN-SENSITIVE AMINOPEPTIDASE-RELATED"/>
    <property type="match status" value="1"/>
</dbReference>
<keyword evidence="5 10" id="KW-0479">Metal-binding</keyword>
<evidence type="ECO:0000256" key="2">
    <source>
        <dbReference type="ARBA" id="ARBA00010136"/>
    </source>
</evidence>
<dbReference type="InterPro" id="IPR050344">
    <property type="entry name" value="Peptidase_M1_aminopeptidases"/>
</dbReference>
<dbReference type="FunFam" id="1.10.390.10:FF:000013">
    <property type="entry name" value="Aminopeptidase N"/>
    <property type="match status" value="1"/>
</dbReference>
<dbReference type="Gene3D" id="2.60.40.1730">
    <property type="entry name" value="tricorn interacting facor f3 domain"/>
    <property type="match status" value="1"/>
</dbReference>
<protein>
    <recommendedName>
        <fullName evidence="12">Aminopeptidase</fullName>
        <ecNumber evidence="12">3.4.11.-</ecNumber>
    </recommendedName>
</protein>
<evidence type="ECO:0000256" key="11">
    <source>
        <dbReference type="PIRSR" id="PIRSR634016-4"/>
    </source>
</evidence>
<dbReference type="GO" id="GO:0016020">
    <property type="term" value="C:membrane"/>
    <property type="evidence" value="ECO:0007669"/>
    <property type="project" value="TreeGrafter"/>
</dbReference>
<feature type="region of interest" description="Disordered" evidence="13">
    <location>
        <begin position="25"/>
        <end position="50"/>
    </location>
</feature>
<accession>A0A3A8QPG5</accession>
<keyword evidence="3 12" id="KW-0031">Aminopeptidase</keyword>
<organism evidence="17 18">
    <name type="scientific">Corallococcus interemptor</name>
    <dbReference type="NCBI Taxonomy" id="2316720"/>
    <lineage>
        <taxon>Bacteria</taxon>
        <taxon>Pseudomonadati</taxon>
        <taxon>Myxococcota</taxon>
        <taxon>Myxococcia</taxon>
        <taxon>Myxococcales</taxon>
        <taxon>Cystobacterineae</taxon>
        <taxon>Myxococcaceae</taxon>
        <taxon>Corallococcus</taxon>
    </lineage>
</organism>
<dbReference type="Gene3D" id="2.60.40.1910">
    <property type="match status" value="1"/>
</dbReference>
<evidence type="ECO:0000256" key="12">
    <source>
        <dbReference type="RuleBase" id="RU364040"/>
    </source>
</evidence>
<keyword evidence="4 12" id="KW-0645">Protease</keyword>
<evidence type="ECO:0000256" key="10">
    <source>
        <dbReference type="PIRSR" id="PIRSR634016-3"/>
    </source>
</evidence>
<dbReference type="GO" id="GO:0008270">
    <property type="term" value="F:zinc ion binding"/>
    <property type="evidence" value="ECO:0007669"/>
    <property type="project" value="UniProtKB-UniRule"/>
</dbReference>
<dbReference type="GO" id="GO:0016285">
    <property type="term" value="F:alanyl aminopeptidase activity"/>
    <property type="evidence" value="ECO:0007669"/>
    <property type="project" value="UniProtKB-EC"/>
</dbReference>
<comment type="catalytic activity">
    <reaction evidence="1">
        <text>Release of an N-terminal amino acid, Xaa-|-Yaa- from a peptide, amide or arylamide. Xaa is preferably Ala, but may be most amino acids including Pro (slow action). When a terminal hydrophobic residue is followed by a prolyl residue, the two may be released as an intact Xaa-Pro dipeptide.</text>
        <dbReference type="EC" id="3.4.11.2"/>
    </reaction>
</comment>
<dbReference type="Pfam" id="PF17900">
    <property type="entry name" value="Peptidase_M1_N"/>
    <property type="match status" value="1"/>
</dbReference>
<gene>
    <name evidence="17" type="ORF">D7X96_13825</name>
</gene>
<dbReference type="CDD" id="cd09601">
    <property type="entry name" value="M1_APN-Q_like"/>
    <property type="match status" value="1"/>
</dbReference>
<dbReference type="InterPro" id="IPR034016">
    <property type="entry name" value="M1_APN-typ"/>
</dbReference>